<reference evidence="1 2" key="1">
    <citation type="submission" date="2019-03" db="EMBL/GenBank/DDBJ databases">
        <title>Genomic Encyclopedia of Type Strains, Phase IV (KMG-IV): sequencing the most valuable type-strain genomes for metagenomic binning, comparative biology and taxonomic classification.</title>
        <authorList>
            <person name="Goeker M."/>
        </authorList>
    </citation>
    <scope>NUCLEOTIDE SEQUENCE [LARGE SCALE GENOMIC DNA]</scope>
    <source>
        <strain evidence="1 2">DSM 18507</strain>
    </source>
</reference>
<dbReference type="Proteomes" id="UP000294801">
    <property type="component" value="Unassembled WGS sequence"/>
</dbReference>
<organism evidence="1 2">
    <name type="scientific">Gulbenkiania mobilis</name>
    <dbReference type="NCBI Taxonomy" id="397457"/>
    <lineage>
        <taxon>Bacteria</taxon>
        <taxon>Pseudomonadati</taxon>
        <taxon>Pseudomonadota</taxon>
        <taxon>Betaproteobacteria</taxon>
        <taxon>Neisseriales</taxon>
        <taxon>Chromobacteriaceae</taxon>
        <taxon>Gulbenkiania</taxon>
    </lineage>
</organism>
<gene>
    <name evidence="1" type="ORF">EV669_105125</name>
</gene>
<dbReference type="RefSeq" id="WP_132098485.1">
    <property type="nucleotide sequence ID" value="NZ_SMDA01000005.1"/>
</dbReference>
<comment type="caution">
    <text evidence="1">The sequence shown here is derived from an EMBL/GenBank/DDBJ whole genome shotgun (WGS) entry which is preliminary data.</text>
</comment>
<proteinExistence type="predicted"/>
<name>A0ABY2CW22_GULMO</name>
<evidence type="ECO:0000313" key="2">
    <source>
        <dbReference type="Proteomes" id="UP000294801"/>
    </source>
</evidence>
<keyword evidence="2" id="KW-1185">Reference proteome</keyword>
<evidence type="ECO:0000313" key="1">
    <source>
        <dbReference type="EMBL" id="TCW31424.1"/>
    </source>
</evidence>
<dbReference type="EMBL" id="SMDA01000005">
    <property type="protein sequence ID" value="TCW31424.1"/>
    <property type="molecule type" value="Genomic_DNA"/>
</dbReference>
<protein>
    <recommendedName>
        <fullName evidence="3">DUF2116 family Zn-ribbon domain-containing protein</fullName>
    </recommendedName>
</protein>
<sequence length="68" mass="7473">MADEIDRANDLVAMMASAAVAEICRAAGKQDAQPTGFCLWCGHVVTDNARWCDAECRDDWEWANARGL</sequence>
<evidence type="ECO:0008006" key="3">
    <source>
        <dbReference type="Google" id="ProtNLM"/>
    </source>
</evidence>
<accession>A0ABY2CW22</accession>